<feature type="compositionally biased region" description="Basic and acidic residues" evidence="1">
    <location>
        <begin position="2226"/>
        <end position="2244"/>
    </location>
</feature>
<feature type="region of interest" description="Disordered" evidence="1">
    <location>
        <begin position="2224"/>
        <end position="2262"/>
    </location>
</feature>
<feature type="region of interest" description="Disordered" evidence="1">
    <location>
        <begin position="704"/>
        <end position="725"/>
    </location>
</feature>
<comment type="caution">
    <text evidence="5">The sequence shown here is derived from an EMBL/GenBank/DDBJ whole genome shotgun (WGS) entry which is preliminary data.</text>
</comment>
<evidence type="ECO:0000256" key="2">
    <source>
        <dbReference type="SAM" id="Phobius"/>
    </source>
</evidence>
<evidence type="ECO:0000256" key="1">
    <source>
        <dbReference type="SAM" id="MobiDB-lite"/>
    </source>
</evidence>
<feature type="signal peptide" evidence="3">
    <location>
        <begin position="1"/>
        <end position="20"/>
    </location>
</feature>
<feature type="compositionally biased region" description="Acidic residues" evidence="1">
    <location>
        <begin position="858"/>
        <end position="876"/>
    </location>
</feature>
<feature type="chain" id="PRO_5047240168" evidence="3">
    <location>
        <begin position="21"/>
        <end position="2284"/>
    </location>
</feature>
<feature type="transmembrane region" description="Helical" evidence="2">
    <location>
        <begin position="80"/>
        <end position="103"/>
    </location>
</feature>
<feature type="compositionally biased region" description="Basic and acidic residues" evidence="1">
    <location>
        <begin position="1599"/>
        <end position="1609"/>
    </location>
</feature>
<feature type="compositionally biased region" description="Acidic residues" evidence="1">
    <location>
        <begin position="419"/>
        <end position="429"/>
    </location>
</feature>
<dbReference type="InterPro" id="IPR012317">
    <property type="entry name" value="Poly(ADP-ribose)pol_cat_dom"/>
</dbReference>
<feature type="compositionally biased region" description="Basic and acidic residues" evidence="1">
    <location>
        <begin position="2179"/>
        <end position="2189"/>
    </location>
</feature>
<gene>
    <name evidence="5" type="ORF">SCF082_LOCUS42994</name>
</gene>
<feature type="compositionally biased region" description="Polar residues" evidence="1">
    <location>
        <begin position="2150"/>
        <end position="2160"/>
    </location>
</feature>
<keyword evidence="2" id="KW-0812">Transmembrane</keyword>
<reference evidence="5 6" key="1">
    <citation type="submission" date="2024-02" db="EMBL/GenBank/DDBJ databases">
        <authorList>
            <person name="Chen Y."/>
            <person name="Shah S."/>
            <person name="Dougan E. K."/>
            <person name="Thang M."/>
            <person name="Chan C."/>
        </authorList>
    </citation>
    <scope>NUCLEOTIDE SEQUENCE [LARGE SCALE GENOMIC DNA]</scope>
</reference>
<feature type="region of interest" description="Disordered" evidence="1">
    <location>
        <begin position="1599"/>
        <end position="1631"/>
    </location>
</feature>
<dbReference type="Proteomes" id="UP001642464">
    <property type="component" value="Unassembled WGS sequence"/>
</dbReference>
<feature type="transmembrane region" description="Helical" evidence="2">
    <location>
        <begin position="115"/>
        <end position="148"/>
    </location>
</feature>
<dbReference type="Gene3D" id="3.90.228.10">
    <property type="match status" value="1"/>
</dbReference>
<feature type="region of interest" description="Disordered" evidence="1">
    <location>
        <begin position="2126"/>
        <end position="2193"/>
    </location>
</feature>
<feature type="region of interest" description="Disordered" evidence="1">
    <location>
        <begin position="890"/>
        <end position="909"/>
    </location>
</feature>
<keyword evidence="3" id="KW-0732">Signal</keyword>
<evidence type="ECO:0000313" key="5">
    <source>
        <dbReference type="EMBL" id="CAK9091260.1"/>
    </source>
</evidence>
<evidence type="ECO:0000256" key="3">
    <source>
        <dbReference type="SAM" id="SignalP"/>
    </source>
</evidence>
<dbReference type="EMBL" id="CAXAMM010040128">
    <property type="protein sequence ID" value="CAK9091260.1"/>
    <property type="molecule type" value="Genomic_DNA"/>
</dbReference>
<keyword evidence="2" id="KW-0472">Membrane</keyword>
<sequence>MWWLRLAVISTAAVSHGWWAGPEGPPEVEPLEEQAGWRQHLREWFPGAERRLNATEEWLTSLASWGRELEGASTWGSWDVALWMVVDTLFGMIGWALFGSAWTKVRTGCRRLLQVLVVLGLCLVAHYVWAVCYPIVSLLIGACMAMAWLLRKVLRGVGAFAFWFQKVTGGSPEASEAEFLGPATGRTPETSQLRAFKRSGEQPKYMVVKRGEDAAVFAIGMDSQSIKTHGLYVPVECNTIRGSPALVRRLRDVEKVHLCRNEACTEEGGEHFVMYGLVRKNDPERFQMAQAREGARKVTHDFWAWLKGSPLTQGTSQLMHRLRELGSESEQEEEHLVCCGSLVTWRGPDGTMQCLANRPCSVRAQHFGQLLQDDVPTQCGAVALCGDHATQYLTRRYPDKCSVTFCRRFGNKLQHGVDIDEEENDDEENGVNNEEAHGSEGAGSLLEEFFEIFAAGKADGLREDQARKKLGADRLLLPGDLLRQLVGEAENEQAQGQRGLSRFLTTWRKELARLGRPHGEGEGCSDWSMVEGGSQAASPGDTPEKDGDRATSLPLASSLRTSVEEKRGDGLRVAPPGIYRPDTRAVYGIEAETMEKMEVLYYLVTVKRLAETVRMTYLETYPETMAKDMTEMAEASKDMTEMAEASNETINPMEMGRDLSKGPGDPYAVETNEKLIRSGGRKSTRVEYPYGLSRAERYRLACEKGKGKGTPSRGAEPPLGDLDRGEGETLQGVWADPMGPSTSVDFHRTSPTGPGDHWGSPQRWQYNPSRRQLWRVHDEPRTTLYVPSEIGLPTPLAHLTNERVTHLREGANQVVITDDWRAAGGADPGYGRWTGVTIFTIQEMPVVDDEAIPCEDDWEWGEDEDEGPDPGEDDGPGPEVSVQVESGPTAYAGSEAQDGPGSAYQAPTTAARQAAEEYVKAIERDFDNTPNGWAAVLRAGNKLVEVAGGVRQAAESLWEVREKAEFEDFVKEKGLQVLDISAAIHGALEDSARYGACFLWGPEKEGDRALQLQLRERRVSKQIQRELEIPWKAFAVKEWTPAGRWLKDFEALGGALGAAIEDVGDRPVLLCATLGVDYKGKHMEQYLRNLQHEGARLGLVEGPGKVDWERGQRHCESRGWGYGIVDFITTENGEALTRRRRCLVVNPHGALPEAWEEFLVRAMGPAPMSSLLKPKEHHELCWTKPLRLELESGIPRDRMLPQPAGHVWWGEEREVIHGIGGPGRWPLLSDDGSSLQGYYVYDRRGPGGHVRRLDPEELWVLQGRQLRDLPANIPAEVAVIEGVRATGVQTAANLVTMGGQILCELIAREAGELNPGKAGMMPDATGAEAMAQILLWLRRWKRGELRRNPPSYEADTTRAGGGTGPPLRRLWRWSEAWWWAQCMDEEEEDEAYTLEFANEIKGSYAGGRTKAKTDPLKVAEKAEEPGEVVRHGMFGKGIYFADCPLKSWRYCFPSQEMANTLPRITGKGGYILMCWVDLGTTRQEKVAKPDLKGYNRKSWWNWITRCSVSETDNEASFGSELERFAKFGEVQGPVNPNADTECPKGLRLCPGANAIQWMLAMGLRSRVRGQEFSPAGAGVSDEFDSDEFREFLQERRRRARERDRGRGRGEEDDEWKGGGSSAKPPEWDGDSTPFQDWLIKARLWLATTKVRKTSQGPLILQGLSGVAFHTFKHWAKDMEWLQDEQGGHRLLAAMDQPENFGEDKEEDLLSSLAKVTYHIRRDRTEGHRVFFNRWEEAMRRVATHQVVLPDAYKGFLLINALNLGDQDIKNMMNFTRGSIATKDVKEWLRKHETKLMAKEVGIEVMKNKSKATAGTSSTTPVHQLNVDENMDYHDEDEILEAVLDELNEEEDGDLGEDGNEAEEEVLDEHEVKEILNTMYQKRTFSQSLKLKKAKELARGFGGWKGSGKDKGKGGKGKVIDHLKQNSRCAICKKIGHWHRECPEGKGRGKTNVKETYYMEAMPKDPTAEAYFCGHLEVLPEAEETDMKNFNDEKLFLLTDPDERDEREIYGEQYRALRVPLNKFTKDQTDRLHQLHEQLRNDSAEFEENKYDNIWARLVARMLFVILRLTELALSLMGERIYMGTMDDTDVEVTDMEDQGWEQIKPHGWNKAFSLWPRALRPGRSRTISEANRSISPVSQTPPTASEEKSPSSYRATSVTPSTPPELMTKAPLPKAFPQDIKKKTNKKEPEELEEIDMEKCKHTRTSKRGTNAFVTVEKCLQCGKTLKSERKSEAETTSIKKEIESPSMDPGEDQQKDQTEFAEFLEYQKWKKEKEKQRTGGNKK</sequence>
<accession>A0ABP0QSK0</accession>
<protein>
    <submittedName>
        <fullName evidence="5">Copia protein</fullName>
    </submittedName>
</protein>
<dbReference type="SUPFAM" id="SSF56399">
    <property type="entry name" value="ADP-ribosylation"/>
    <property type="match status" value="1"/>
</dbReference>
<dbReference type="Pfam" id="PF00644">
    <property type="entry name" value="PARP"/>
    <property type="match status" value="1"/>
</dbReference>
<feature type="region of interest" description="Disordered" evidence="1">
    <location>
        <begin position="514"/>
        <end position="569"/>
    </location>
</feature>
<keyword evidence="6" id="KW-1185">Reference proteome</keyword>
<feature type="region of interest" description="Disordered" evidence="1">
    <location>
        <begin position="858"/>
        <end position="884"/>
    </location>
</feature>
<dbReference type="SUPFAM" id="SSF57756">
    <property type="entry name" value="Retrovirus zinc finger-like domains"/>
    <property type="match status" value="1"/>
</dbReference>
<name>A0ABP0QSK0_9DINO</name>
<evidence type="ECO:0000313" key="6">
    <source>
        <dbReference type="Proteomes" id="UP001642464"/>
    </source>
</evidence>
<feature type="domain" description="PARP catalytic" evidence="4">
    <location>
        <begin position="1432"/>
        <end position="1483"/>
    </location>
</feature>
<keyword evidence="2" id="KW-1133">Transmembrane helix</keyword>
<feature type="compositionally biased region" description="Polar residues" evidence="1">
    <location>
        <begin position="2126"/>
        <end position="2143"/>
    </location>
</feature>
<dbReference type="InterPro" id="IPR036875">
    <property type="entry name" value="Znf_CCHC_sf"/>
</dbReference>
<organism evidence="5 6">
    <name type="scientific">Durusdinium trenchii</name>
    <dbReference type="NCBI Taxonomy" id="1381693"/>
    <lineage>
        <taxon>Eukaryota</taxon>
        <taxon>Sar</taxon>
        <taxon>Alveolata</taxon>
        <taxon>Dinophyceae</taxon>
        <taxon>Suessiales</taxon>
        <taxon>Symbiodiniaceae</taxon>
        <taxon>Durusdinium</taxon>
    </lineage>
</organism>
<feature type="region of interest" description="Disordered" evidence="1">
    <location>
        <begin position="418"/>
        <end position="440"/>
    </location>
</feature>
<evidence type="ECO:0000259" key="4">
    <source>
        <dbReference type="Pfam" id="PF00644"/>
    </source>
</evidence>
<proteinExistence type="predicted"/>